<dbReference type="InterPro" id="IPR035901">
    <property type="entry name" value="GIY-YIG_endonuc_sf"/>
</dbReference>
<feature type="non-terminal residue" evidence="2">
    <location>
        <position position="1"/>
    </location>
</feature>
<keyword evidence="3" id="KW-1185">Reference proteome</keyword>
<name>A0ABU1B0G6_9BACT</name>
<dbReference type="Gene3D" id="3.40.1440.10">
    <property type="entry name" value="GIY-YIG endonuclease"/>
    <property type="match status" value="1"/>
</dbReference>
<dbReference type="SUPFAM" id="SSF82771">
    <property type="entry name" value="GIY-YIG endonuclease"/>
    <property type="match status" value="1"/>
</dbReference>
<organism evidence="2 3">
    <name type="scientific">Thalassobacterium maritimum</name>
    <dbReference type="NCBI Taxonomy" id="3041265"/>
    <lineage>
        <taxon>Bacteria</taxon>
        <taxon>Pseudomonadati</taxon>
        <taxon>Verrucomicrobiota</taxon>
        <taxon>Opitutia</taxon>
        <taxon>Puniceicoccales</taxon>
        <taxon>Coraliomargaritaceae</taxon>
        <taxon>Thalassobacterium</taxon>
    </lineage>
</organism>
<evidence type="ECO:0000313" key="3">
    <source>
        <dbReference type="Proteomes" id="UP001225316"/>
    </source>
</evidence>
<dbReference type="PROSITE" id="PS50164">
    <property type="entry name" value="GIY_YIG"/>
    <property type="match status" value="1"/>
</dbReference>
<dbReference type="EMBL" id="JARXHW010000317">
    <property type="protein sequence ID" value="MDQ8209903.1"/>
    <property type="molecule type" value="Genomic_DNA"/>
</dbReference>
<proteinExistence type="predicted"/>
<feature type="domain" description="GIY-YIG" evidence="1">
    <location>
        <begin position="6"/>
        <end position="81"/>
    </location>
</feature>
<evidence type="ECO:0000259" key="1">
    <source>
        <dbReference type="PROSITE" id="PS50164"/>
    </source>
</evidence>
<gene>
    <name evidence="2" type="ORF">QEH52_20460</name>
</gene>
<dbReference type="InterPro" id="IPR000305">
    <property type="entry name" value="GIY-YIG_endonuc"/>
</dbReference>
<accession>A0ABU1B0G6</accession>
<dbReference type="RefSeq" id="WP_308952805.1">
    <property type="nucleotide sequence ID" value="NZ_JARXHW010000317.1"/>
</dbReference>
<dbReference type="CDD" id="cd10449">
    <property type="entry name" value="GIY-YIG_SLX1_like"/>
    <property type="match status" value="1"/>
</dbReference>
<protein>
    <submittedName>
        <fullName evidence="2">GIY-YIG nuclease family protein</fullName>
    </submittedName>
</protein>
<reference evidence="2 3" key="1">
    <citation type="submission" date="2023-04" db="EMBL/GenBank/DDBJ databases">
        <title>A novel bacteria isolated from coastal sediment.</title>
        <authorList>
            <person name="Liu X.-J."/>
            <person name="Du Z.-J."/>
        </authorList>
    </citation>
    <scope>NUCLEOTIDE SEQUENCE [LARGE SCALE GENOMIC DNA]</scope>
    <source>
        <strain evidence="2 3">SDUM461003</strain>
    </source>
</reference>
<dbReference type="Proteomes" id="UP001225316">
    <property type="component" value="Unassembled WGS sequence"/>
</dbReference>
<evidence type="ECO:0000313" key="2">
    <source>
        <dbReference type="EMBL" id="MDQ8209903.1"/>
    </source>
</evidence>
<sequence>RPGMPGFQYVYMLLSECGKHRYVGCTEDLQKRLLKHNKGDVPHTSKFRPWRIETAIAFRDAQKAAAFERYLKSHSGRSFASKHF</sequence>
<comment type="caution">
    <text evidence="2">The sequence shown here is derived from an EMBL/GenBank/DDBJ whole genome shotgun (WGS) entry which is preliminary data.</text>
</comment>
<dbReference type="Pfam" id="PF01541">
    <property type="entry name" value="GIY-YIG"/>
    <property type="match status" value="1"/>
</dbReference>